<dbReference type="InterPro" id="IPR016162">
    <property type="entry name" value="Ald_DH_N"/>
</dbReference>
<dbReference type="EMBL" id="BONQ01000138">
    <property type="protein sequence ID" value="GIG50745.1"/>
    <property type="molecule type" value="Genomic_DNA"/>
</dbReference>
<evidence type="ECO:0000256" key="2">
    <source>
        <dbReference type="PROSITE-ProRule" id="PRU10007"/>
    </source>
</evidence>
<dbReference type="GO" id="GO:0009450">
    <property type="term" value="P:gamma-aminobutyric acid catabolic process"/>
    <property type="evidence" value="ECO:0007669"/>
    <property type="project" value="TreeGrafter"/>
</dbReference>
<reference evidence="5" key="1">
    <citation type="submission" date="2021-01" db="EMBL/GenBank/DDBJ databases">
        <title>Whole genome shotgun sequence of Dactylosporangium siamense NBRC 106093.</title>
        <authorList>
            <person name="Komaki H."/>
            <person name="Tamura T."/>
        </authorList>
    </citation>
    <scope>NUCLEOTIDE SEQUENCE</scope>
    <source>
        <strain evidence="5">NBRC 106093</strain>
    </source>
</reference>
<dbReference type="InterPro" id="IPR016161">
    <property type="entry name" value="Ald_DH/histidinol_DH"/>
</dbReference>
<dbReference type="PROSITE" id="PS00687">
    <property type="entry name" value="ALDEHYDE_DEHYDR_GLU"/>
    <property type="match status" value="1"/>
</dbReference>
<dbReference type="PROSITE" id="PS00070">
    <property type="entry name" value="ALDEHYDE_DEHYDR_CYS"/>
    <property type="match status" value="1"/>
</dbReference>
<dbReference type="InterPro" id="IPR029510">
    <property type="entry name" value="Ald_DH_CS_GLU"/>
</dbReference>
<dbReference type="PANTHER" id="PTHR43353">
    <property type="entry name" value="SUCCINATE-SEMIALDEHYDE DEHYDROGENASE, MITOCHONDRIAL"/>
    <property type="match status" value="1"/>
</dbReference>
<keyword evidence="1 3" id="KW-0560">Oxidoreductase</keyword>
<feature type="domain" description="Aldehyde dehydrogenase" evidence="4">
    <location>
        <begin position="3"/>
        <end position="459"/>
    </location>
</feature>
<dbReference type="InterPro" id="IPR016163">
    <property type="entry name" value="Ald_DH_C"/>
</dbReference>
<dbReference type="Gene3D" id="3.40.309.10">
    <property type="entry name" value="Aldehyde Dehydrogenase, Chain A, domain 2"/>
    <property type="match status" value="1"/>
</dbReference>
<comment type="caution">
    <text evidence="5">The sequence shown here is derived from an EMBL/GenBank/DDBJ whole genome shotgun (WGS) entry which is preliminary data.</text>
</comment>
<feature type="active site" evidence="2">
    <location>
        <position position="231"/>
    </location>
</feature>
<name>A0A919PTW3_9ACTN</name>
<dbReference type="GO" id="GO:0004777">
    <property type="term" value="F:succinate-semialdehyde dehydrogenase (NAD+) activity"/>
    <property type="evidence" value="ECO:0007669"/>
    <property type="project" value="TreeGrafter"/>
</dbReference>
<protein>
    <submittedName>
        <fullName evidence="5">Aldehyde dehydrogenase</fullName>
    </submittedName>
</protein>
<dbReference type="Gene3D" id="3.40.605.10">
    <property type="entry name" value="Aldehyde Dehydrogenase, Chain A, domain 1"/>
    <property type="match status" value="1"/>
</dbReference>
<proteinExistence type="inferred from homology"/>
<gene>
    <name evidence="5" type="ORF">Dsi01nite_087860</name>
</gene>
<dbReference type="RefSeq" id="WP_203852379.1">
    <property type="nucleotide sequence ID" value="NZ_BAAAVW010000014.1"/>
</dbReference>
<dbReference type="Proteomes" id="UP000660611">
    <property type="component" value="Unassembled WGS sequence"/>
</dbReference>
<accession>A0A919PTW3</accession>
<comment type="similarity">
    <text evidence="3">Belongs to the aldehyde dehydrogenase family.</text>
</comment>
<sequence length="482" mass="51625">MSIQRENPARHTEIVGRVTPVTRNIPDRVDDAVRAAHAAFREWSAAPIDDRLAALRDTAEAIDDAREELATLLAREIGKPLADCRGEIGFAVQHLRWVIEYAPAAYADQELDDARGRLLSIRKPYGVVVAVTPWNAPVILAMLKLAAALAAGNTVIVKPSPLGPLTVDRIVRLFQEHLPEHAVQVMHGHADLVTALVTHRLVRKVAFTGGEDAGRAIAAAAADRLIPSVLELGGNDPAVFLDDAPFDDAAMERLVMASFATAGQVCMAAKRLYVPRDRSGEFVDAYVAAAARVLVIGDPLADGVTMGPLISADAQRRAFDLALAADHTASGIIDLGQDGEGYSETEGYFSPALLVVDPRPDAALIREEQFAPVVPLILYDTEDQVLAMANDDDLGLGASVWSADEERAFAFARRIEAGFTFVNTHNRTGMSLRAPFGGVKRSGWGREYGEEGLAEYVQTCVVHAPAAFRAGGAGLSPTAYPS</sequence>
<dbReference type="PANTHER" id="PTHR43353:SF5">
    <property type="entry name" value="SUCCINATE-SEMIALDEHYDE DEHYDROGENASE, MITOCHONDRIAL"/>
    <property type="match status" value="1"/>
</dbReference>
<dbReference type="InterPro" id="IPR016160">
    <property type="entry name" value="Ald_DH_CS_CYS"/>
</dbReference>
<dbReference type="SUPFAM" id="SSF53720">
    <property type="entry name" value="ALDH-like"/>
    <property type="match status" value="1"/>
</dbReference>
<evidence type="ECO:0000313" key="6">
    <source>
        <dbReference type="Proteomes" id="UP000660611"/>
    </source>
</evidence>
<dbReference type="AlphaFoldDB" id="A0A919PTW3"/>
<evidence type="ECO:0000256" key="1">
    <source>
        <dbReference type="ARBA" id="ARBA00023002"/>
    </source>
</evidence>
<dbReference type="InterPro" id="IPR015590">
    <property type="entry name" value="Aldehyde_DH_dom"/>
</dbReference>
<evidence type="ECO:0000256" key="3">
    <source>
        <dbReference type="RuleBase" id="RU003345"/>
    </source>
</evidence>
<keyword evidence="6" id="KW-1185">Reference proteome</keyword>
<organism evidence="5 6">
    <name type="scientific">Dactylosporangium siamense</name>
    <dbReference type="NCBI Taxonomy" id="685454"/>
    <lineage>
        <taxon>Bacteria</taxon>
        <taxon>Bacillati</taxon>
        <taxon>Actinomycetota</taxon>
        <taxon>Actinomycetes</taxon>
        <taxon>Micromonosporales</taxon>
        <taxon>Micromonosporaceae</taxon>
        <taxon>Dactylosporangium</taxon>
    </lineage>
</organism>
<dbReference type="InterPro" id="IPR050740">
    <property type="entry name" value="Aldehyde_DH_Superfamily"/>
</dbReference>
<dbReference type="Pfam" id="PF00171">
    <property type="entry name" value="Aldedh"/>
    <property type="match status" value="1"/>
</dbReference>
<evidence type="ECO:0000313" key="5">
    <source>
        <dbReference type="EMBL" id="GIG50745.1"/>
    </source>
</evidence>
<evidence type="ECO:0000259" key="4">
    <source>
        <dbReference type="Pfam" id="PF00171"/>
    </source>
</evidence>